<evidence type="ECO:0000256" key="2">
    <source>
        <dbReference type="ARBA" id="ARBA00022630"/>
    </source>
</evidence>
<evidence type="ECO:0000256" key="1">
    <source>
        <dbReference type="ARBA" id="ARBA00005466"/>
    </source>
</evidence>
<comment type="caution">
    <text evidence="6">The sequence shown here is derived from an EMBL/GenBank/DDBJ whole genome shotgun (WGS) entry which is preliminary data.</text>
</comment>
<reference evidence="6" key="2">
    <citation type="journal article" date="2023" name="IMA Fungus">
        <title>Comparative genomic study of the Penicillium genus elucidates a diverse pangenome and 15 lateral gene transfer events.</title>
        <authorList>
            <person name="Petersen C."/>
            <person name="Sorensen T."/>
            <person name="Nielsen M.R."/>
            <person name="Sondergaard T.E."/>
            <person name="Sorensen J.L."/>
            <person name="Fitzpatrick D.A."/>
            <person name="Frisvad J.C."/>
            <person name="Nielsen K.L."/>
        </authorList>
    </citation>
    <scope>NUCLEOTIDE SEQUENCE</scope>
    <source>
        <strain evidence="6">IBT 23319</strain>
    </source>
</reference>
<dbReference type="Proteomes" id="UP001147733">
    <property type="component" value="Unassembled WGS sequence"/>
</dbReference>
<evidence type="ECO:0000256" key="3">
    <source>
        <dbReference type="ARBA" id="ARBA00022827"/>
    </source>
</evidence>
<name>A0A9W9TP22_PENCI</name>
<proteinExistence type="inferred from homology"/>
<dbReference type="Pfam" id="PF01565">
    <property type="entry name" value="FAD_binding_4"/>
    <property type="match status" value="1"/>
</dbReference>
<dbReference type="SUPFAM" id="SSF56176">
    <property type="entry name" value="FAD-binding/transporter-associated domain-like"/>
    <property type="match status" value="1"/>
</dbReference>
<dbReference type="InterPro" id="IPR016166">
    <property type="entry name" value="FAD-bd_PCMH"/>
</dbReference>
<keyword evidence="3" id="KW-0274">FAD</keyword>
<dbReference type="InterPro" id="IPR006094">
    <property type="entry name" value="Oxid_FAD_bind_N"/>
</dbReference>
<sequence length="516" mass="56923">MSFSSTTELTGVLPVCPRKDNCLDISNYSQCDALIQAGLRKRLLLPTEPSYDARIQSYWSLNSQQHPFCILQPQDTNEVTKAMTALLGAEAAGDWHIAIRAGGHSIVGANNIDNGVTIDLVHLNQVTYDKDTNLASIGPGLKWMDVYAKLEQYDVLVAGGRDGDVGVGGFLLGGGSTFYMGTQAFGCDDIKNYEVVLTNGTIINANEKRNRDLWLALKGGGSNFGIVTRYDMEALPNEKLAYRLRTINITEASRISSALVKFTDNYEYYQEDALVVFLMHNATAGIDETIIGTIQVNTGGKINDTGFKELDKIPDLTPSRYERVSMADAAAGSRSKGVIHRTNSSHVNRMAGFTLTFANDKRVLKKAVEMHEEFVQDLKKRLHANQFVTEFFFQPMPSMFSQISNQKGGNMIESDLKERNALLWTAGVTVNTNQQDRAFAQSLLNIMIAKLKKYSQSCGASNDLVYMNYAASHQDPLGSYGSANVKFLKDVARLYDPKGLFQTRFPGGFKISRVGS</sequence>
<evidence type="ECO:0000313" key="7">
    <source>
        <dbReference type="Proteomes" id="UP001147733"/>
    </source>
</evidence>
<organism evidence="6 7">
    <name type="scientific">Penicillium citrinum</name>
    <dbReference type="NCBI Taxonomy" id="5077"/>
    <lineage>
        <taxon>Eukaryota</taxon>
        <taxon>Fungi</taxon>
        <taxon>Dikarya</taxon>
        <taxon>Ascomycota</taxon>
        <taxon>Pezizomycotina</taxon>
        <taxon>Eurotiomycetes</taxon>
        <taxon>Eurotiomycetidae</taxon>
        <taxon>Eurotiales</taxon>
        <taxon>Aspergillaceae</taxon>
        <taxon>Penicillium</taxon>
    </lineage>
</organism>
<dbReference type="InterPro" id="IPR050416">
    <property type="entry name" value="FAD-linked_Oxidoreductase"/>
</dbReference>
<evidence type="ECO:0000256" key="4">
    <source>
        <dbReference type="ARBA" id="ARBA00023002"/>
    </source>
</evidence>
<dbReference type="GO" id="GO:0016491">
    <property type="term" value="F:oxidoreductase activity"/>
    <property type="evidence" value="ECO:0007669"/>
    <property type="project" value="UniProtKB-KW"/>
</dbReference>
<dbReference type="PROSITE" id="PS51387">
    <property type="entry name" value="FAD_PCMH"/>
    <property type="match status" value="1"/>
</dbReference>
<dbReference type="PANTHER" id="PTHR42973">
    <property type="entry name" value="BINDING OXIDOREDUCTASE, PUTATIVE (AFU_ORTHOLOGUE AFUA_1G17690)-RELATED"/>
    <property type="match status" value="1"/>
</dbReference>
<dbReference type="OrthoDB" id="2151789at2759"/>
<dbReference type="InterPro" id="IPR036318">
    <property type="entry name" value="FAD-bd_PCMH-like_sf"/>
</dbReference>
<keyword evidence="7" id="KW-1185">Reference proteome</keyword>
<evidence type="ECO:0000313" key="6">
    <source>
        <dbReference type="EMBL" id="KAJ5233362.1"/>
    </source>
</evidence>
<dbReference type="InterPro" id="IPR016169">
    <property type="entry name" value="FAD-bd_PCMH_sub2"/>
</dbReference>
<dbReference type="PANTHER" id="PTHR42973:SF53">
    <property type="entry name" value="FAD-BINDING PCMH-TYPE DOMAIN-CONTAINING PROTEIN-RELATED"/>
    <property type="match status" value="1"/>
</dbReference>
<keyword evidence="4" id="KW-0560">Oxidoreductase</keyword>
<dbReference type="RefSeq" id="XP_056500862.1">
    <property type="nucleotide sequence ID" value="XM_056644048.1"/>
</dbReference>
<dbReference type="Gene3D" id="3.30.465.10">
    <property type="match status" value="1"/>
</dbReference>
<accession>A0A9W9TP22</accession>
<dbReference type="AlphaFoldDB" id="A0A9W9TP22"/>
<feature type="domain" description="FAD-binding PCMH-type" evidence="5">
    <location>
        <begin position="63"/>
        <end position="237"/>
    </location>
</feature>
<reference evidence="6" key="1">
    <citation type="submission" date="2022-11" db="EMBL/GenBank/DDBJ databases">
        <authorList>
            <person name="Petersen C."/>
        </authorList>
    </citation>
    <scope>NUCLEOTIDE SEQUENCE</scope>
    <source>
        <strain evidence="6">IBT 23319</strain>
    </source>
</reference>
<keyword evidence="2" id="KW-0285">Flavoprotein</keyword>
<dbReference type="EMBL" id="JAPQKT010000004">
    <property type="protein sequence ID" value="KAJ5233362.1"/>
    <property type="molecule type" value="Genomic_DNA"/>
</dbReference>
<protein>
    <submittedName>
        <fullName evidence="6">FAD binding domain-containing protein</fullName>
    </submittedName>
</protein>
<dbReference type="GO" id="GO:0071949">
    <property type="term" value="F:FAD binding"/>
    <property type="evidence" value="ECO:0007669"/>
    <property type="project" value="InterPro"/>
</dbReference>
<comment type="similarity">
    <text evidence="1">Belongs to the oxygen-dependent FAD-linked oxidoreductase family.</text>
</comment>
<dbReference type="GeneID" id="81383215"/>
<gene>
    <name evidence="6" type="ORF">N7469_005128</name>
</gene>
<evidence type="ECO:0000259" key="5">
    <source>
        <dbReference type="PROSITE" id="PS51387"/>
    </source>
</evidence>